<dbReference type="PROSITE" id="PS51194">
    <property type="entry name" value="HELICASE_CTER"/>
    <property type="match status" value="1"/>
</dbReference>
<protein>
    <submittedName>
        <fullName evidence="12">Transcription-repair coupling factor</fullName>
    </submittedName>
</protein>
<evidence type="ECO:0000256" key="5">
    <source>
        <dbReference type="ARBA" id="ARBA00022801"/>
    </source>
</evidence>
<gene>
    <name evidence="12" type="ORF">MNBD_GAMMA25-1848</name>
</gene>
<dbReference type="InterPro" id="IPR003711">
    <property type="entry name" value="CarD-like/TRCF_RID"/>
</dbReference>
<sequence length="1169" mass="132094">MPESEHLNPLLPPAPLAAGKITHWGQLYGSSFALVIAQMAQQHAGPLLITTPDAGSAQRLEYGIQFYLGKNSVPILSFPDRETLPWDHFSPHQDIISERLASLYRLPNLDKGILIIPTPTLMHRLPPRQFLDSHALLLETGQILDLEAMRLRLETSGYHCVSTVMEHGEFAVRGSLLDLYPMGSREAFRIELFDDEIESIRIFDPETQRSSDKVEQIRLLPAREFPLNKDGISHFRQAFRAKFTGESQSGGVQNCPLYRDISNGMATPGIEYYLPLFFEQTASLFDYLPDSTLLLNLENIEAAAETFQEEINERYEQMRHDQERPLLSPHEVFLPVNEVFAAFKRYPRIELQHFKLLPESTPSGSMQFATAAPPELQMDIRANVEAGDPLSSLKNFLSGFNGRVLFAAETSGRREYLLELLHGHDIFPATVESWADFLTNDNPLAITVAPLEQGLLLSNPELAVIAEPQIFGARVMQRRRRQKSIRDADSIVRNLAELTVGSPVVHEEHGVGRYLGLQALDIAGQATEFLTLEYAANDKLYVPVSSLHLISRYTGADPEHAPLHRLGSGQWERARRKASERVRDVAAELLDIYARREARTGFSYPLDETQYHAFVAGFPFEETPDQQTSIDKVLENMRSDKPMDHLVCGDVGFGKTEVAMRAAFVAVQANRQVAVLVPTTLLTRQHVENFRDRFADWPVRIESLSRFNSAKEQKHILAELETGHIDIIIGTHKLLQKDLKYKNLGLVIIDEEHRFGVRQKETFKAMRAEVDILTLTATPIPRTLNMAMSGLRDLSIIATPPAKRLAIKTFVTEWKSALIKEACLRELKRGGQVYFLHNDVKTIEKEVTKLQELLPEALIRHAHGQMRERELEQVMSDFYHQRFNILVCSTIIETGIDIPSANTIIMNRADRFGLAQLYQLRGRVGRSHHRAYAYLIIPPRKTISADARKRLEAIESIETLGTGFTLASHDMEIRGAGELLGDEQSGQMIEIGFTLYSELLERAVKALKEGKEPDLDKPLFHGAEIDLHAPALIPEDYLPDIHERLIMYKRIANAADKDALWELQVEMIDRFGLLPDAVKTLFSITELKLRATQLGIKKVDLGDSGGRILFVEQPDIDPMTIIKLIQGQPDRYKLDGSDKLRIIRDLPDTQTRMNAANGLFDRLQPEGVR</sequence>
<dbReference type="Gene3D" id="3.30.2060.10">
    <property type="entry name" value="Penicillin-binding protein 1b domain"/>
    <property type="match status" value="1"/>
</dbReference>
<dbReference type="FunFam" id="3.40.50.300:FF:000546">
    <property type="entry name" value="Transcription-repair-coupling factor"/>
    <property type="match status" value="1"/>
</dbReference>
<dbReference type="Pfam" id="PF00270">
    <property type="entry name" value="DEAD"/>
    <property type="match status" value="1"/>
</dbReference>
<dbReference type="InterPro" id="IPR011545">
    <property type="entry name" value="DEAD/DEAH_box_helicase_dom"/>
</dbReference>
<dbReference type="GO" id="GO:0005524">
    <property type="term" value="F:ATP binding"/>
    <property type="evidence" value="ECO:0007669"/>
    <property type="project" value="UniProtKB-KW"/>
</dbReference>
<feature type="domain" description="Helicase ATP-binding" evidence="10">
    <location>
        <begin position="636"/>
        <end position="797"/>
    </location>
</feature>
<evidence type="ECO:0000259" key="10">
    <source>
        <dbReference type="PROSITE" id="PS51192"/>
    </source>
</evidence>
<evidence type="ECO:0000256" key="4">
    <source>
        <dbReference type="ARBA" id="ARBA00022763"/>
    </source>
</evidence>
<dbReference type="InterPro" id="IPR004576">
    <property type="entry name" value="Mfd"/>
</dbReference>
<dbReference type="Gene3D" id="3.40.50.11180">
    <property type="match status" value="1"/>
</dbReference>
<dbReference type="SMART" id="SM01058">
    <property type="entry name" value="CarD_TRCF"/>
    <property type="match status" value="1"/>
</dbReference>
<dbReference type="PANTHER" id="PTHR47964:SF1">
    <property type="entry name" value="ATP-DEPENDENT DNA HELICASE HOMOLOG RECG, CHLOROPLASTIC"/>
    <property type="match status" value="1"/>
</dbReference>
<evidence type="ECO:0000259" key="11">
    <source>
        <dbReference type="PROSITE" id="PS51194"/>
    </source>
</evidence>
<keyword evidence="4" id="KW-0227">DNA damage</keyword>
<dbReference type="AlphaFoldDB" id="A0A3B1ARN2"/>
<dbReference type="InterPro" id="IPR047112">
    <property type="entry name" value="RecG/Mfd"/>
</dbReference>
<dbReference type="GO" id="GO:0003678">
    <property type="term" value="F:DNA helicase activity"/>
    <property type="evidence" value="ECO:0007669"/>
    <property type="project" value="TreeGrafter"/>
</dbReference>
<proteinExistence type="inferred from homology"/>
<accession>A0A3B1ARN2</accession>
<dbReference type="Gene3D" id="2.40.10.170">
    <property type="match status" value="1"/>
</dbReference>
<dbReference type="Pfam" id="PF02559">
    <property type="entry name" value="CarD_TRCF_RID"/>
    <property type="match status" value="1"/>
</dbReference>
<dbReference type="GO" id="GO:0003684">
    <property type="term" value="F:damaged DNA binding"/>
    <property type="evidence" value="ECO:0007669"/>
    <property type="project" value="InterPro"/>
</dbReference>
<evidence type="ECO:0000256" key="9">
    <source>
        <dbReference type="ARBA" id="ARBA00023204"/>
    </source>
</evidence>
<dbReference type="Pfam" id="PF21132">
    <property type="entry name" value="MFD_D3"/>
    <property type="match status" value="1"/>
</dbReference>
<dbReference type="FunFam" id="3.40.50.300:FF:000300">
    <property type="entry name" value="Transcription-repair-coupling factor"/>
    <property type="match status" value="1"/>
</dbReference>
<dbReference type="HAMAP" id="MF_00969">
    <property type="entry name" value="TRCF"/>
    <property type="match status" value="1"/>
</dbReference>
<dbReference type="SMART" id="SM00490">
    <property type="entry name" value="HELICc"/>
    <property type="match status" value="1"/>
</dbReference>
<evidence type="ECO:0000256" key="6">
    <source>
        <dbReference type="ARBA" id="ARBA00022806"/>
    </source>
</evidence>
<dbReference type="InterPro" id="IPR037235">
    <property type="entry name" value="TRCF-like_C_D7"/>
</dbReference>
<dbReference type="InterPro" id="IPR041471">
    <property type="entry name" value="UvrB_inter"/>
</dbReference>
<dbReference type="PROSITE" id="PS51192">
    <property type="entry name" value="HELICASE_ATP_BIND_1"/>
    <property type="match status" value="1"/>
</dbReference>
<dbReference type="SMART" id="SM00487">
    <property type="entry name" value="DEXDc"/>
    <property type="match status" value="1"/>
</dbReference>
<dbReference type="SUPFAM" id="SSF141259">
    <property type="entry name" value="CarD-like"/>
    <property type="match status" value="1"/>
</dbReference>
<dbReference type="Pfam" id="PF00271">
    <property type="entry name" value="Helicase_C"/>
    <property type="match status" value="1"/>
</dbReference>
<keyword evidence="5" id="KW-0378">Hydrolase</keyword>
<dbReference type="SUPFAM" id="SSF143517">
    <property type="entry name" value="TRCF domain-like"/>
    <property type="match status" value="1"/>
</dbReference>
<dbReference type="InterPro" id="IPR036101">
    <property type="entry name" value="CarD-like/TRCF_RID_sf"/>
</dbReference>
<dbReference type="InterPro" id="IPR014001">
    <property type="entry name" value="Helicase_ATP-bd"/>
</dbReference>
<dbReference type="InterPro" id="IPR005118">
    <property type="entry name" value="TRCF_C"/>
</dbReference>
<dbReference type="SUPFAM" id="SSF52540">
    <property type="entry name" value="P-loop containing nucleoside triphosphate hydrolases"/>
    <property type="match status" value="4"/>
</dbReference>
<dbReference type="Pfam" id="PF17757">
    <property type="entry name" value="UvrB_inter"/>
    <property type="match status" value="1"/>
</dbReference>
<dbReference type="GO" id="GO:0005737">
    <property type="term" value="C:cytoplasm"/>
    <property type="evidence" value="ECO:0007669"/>
    <property type="project" value="UniProtKB-SubCell"/>
</dbReference>
<dbReference type="NCBIfam" id="TIGR00580">
    <property type="entry name" value="mfd"/>
    <property type="match status" value="1"/>
</dbReference>
<dbReference type="EMBL" id="UOFY01000008">
    <property type="protein sequence ID" value="VAX06392.1"/>
    <property type="molecule type" value="Genomic_DNA"/>
</dbReference>
<evidence type="ECO:0000313" key="12">
    <source>
        <dbReference type="EMBL" id="VAX06392.1"/>
    </source>
</evidence>
<dbReference type="CDD" id="cd17991">
    <property type="entry name" value="DEXHc_TRCF"/>
    <property type="match status" value="1"/>
</dbReference>
<dbReference type="GO" id="GO:0016787">
    <property type="term" value="F:hydrolase activity"/>
    <property type="evidence" value="ECO:0007669"/>
    <property type="project" value="UniProtKB-KW"/>
</dbReference>
<dbReference type="Gene3D" id="3.40.50.11140">
    <property type="match status" value="1"/>
</dbReference>
<keyword evidence="9" id="KW-0234">DNA repair</keyword>
<dbReference type="Pfam" id="PF03461">
    <property type="entry name" value="TRCF"/>
    <property type="match status" value="1"/>
</dbReference>
<dbReference type="InterPro" id="IPR027417">
    <property type="entry name" value="P-loop_NTPase"/>
</dbReference>
<dbReference type="PANTHER" id="PTHR47964">
    <property type="entry name" value="ATP-DEPENDENT DNA HELICASE HOMOLOG RECG, CHLOROPLASTIC"/>
    <property type="match status" value="1"/>
</dbReference>
<dbReference type="NCBIfam" id="NF007966">
    <property type="entry name" value="PRK10689.1"/>
    <property type="match status" value="1"/>
</dbReference>
<keyword evidence="8" id="KW-0238">DNA-binding</keyword>
<feature type="domain" description="Helicase C-terminal" evidence="11">
    <location>
        <begin position="818"/>
        <end position="977"/>
    </location>
</feature>
<dbReference type="Gene3D" id="3.40.50.300">
    <property type="entry name" value="P-loop containing nucleotide triphosphate hydrolases"/>
    <property type="match status" value="2"/>
</dbReference>
<dbReference type="InterPro" id="IPR001650">
    <property type="entry name" value="Helicase_C-like"/>
</dbReference>
<keyword evidence="2" id="KW-0963">Cytoplasm</keyword>
<evidence type="ECO:0000256" key="2">
    <source>
        <dbReference type="ARBA" id="ARBA00022490"/>
    </source>
</evidence>
<evidence type="ECO:0000256" key="8">
    <source>
        <dbReference type="ARBA" id="ARBA00023125"/>
    </source>
</evidence>
<comment type="subcellular location">
    <subcellularLocation>
        <location evidence="1">Cytoplasm</location>
    </subcellularLocation>
</comment>
<evidence type="ECO:0000256" key="3">
    <source>
        <dbReference type="ARBA" id="ARBA00022741"/>
    </source>
</evidence>
<dbReference type="InterPro" id="IPR048635">
    <property type="entry name" value="MFD_D3"/>
</dbReference>
<keyword evidence="3" id="KW-0547">Nucleotide-binding</keyword>
<name>A0A3B1ARN2_9ZZZZ</name>
<organism evidence="12">
    <name type="scientific">hydrothermal vent metagenome</name>
    <dbReference type="NCBI Taxonomy" id="652676"/>
    <lineage>
        <taxon>unclassified sequences</taxon>
        <taxon>metagenomes</taxon>
        <taxon>ecological metagenomes</taxon>
    </lineage>
</organism>
<keyword evidence="6" id="KW-0347">Helicase</keyword>
<reference evidence="12" key="1">
    <citation type="submission" date="2018-06" db="EMBL/GenBank/DDBJ databases">
        <authorList>
            <person name="Zhirakovskaya E."/>
        </authorList>
    </citation>
    <scope>NUCLEOTIDE SEQUENCE</scope>
</reference>
<dbReference type="SMART" id="SM00982">
    <property type="entry name" value="TRCF"/>
    <property type="match status" value="1"/>
</dbReference>
<keyword evidence="7" id="KW-0067">ATP-binding</keyword>
<evidence type="ECO:0000256" key="1">
    <source>
        <dbReference type="ARBA" id="ARBA00004496"/>
    </source>
</evidence>
<dbReference type="GO" id="GO:0006281">
    <property type="term" value="P:DNA repair"/>
    <property type="evidence" value="ECO:0007669"/>
    <property type="project" value="UniProtKB-KW"/>
</dbReference>
<dbReference type="Gene3D" id="3.90.1150.50">
    <property type="entry name" value="Transcription-repair-coupling factor, D7 domain"/>
    <property type="match status" value="1"/>
</dbReference>
<evidence type="ECO:0000256" key="7">
    <source>
        <dbReference type="ARBA" id="ARBA00022840"/>
    </source>
</evidence>